<comment type="cofactor">
    <cofactor evidence="1 10">
        <name>Mg(2+)</name>
        <dbReference type="ChEBI" id="CHEBI:18420"/>
    </cofactor>
</comment>
<evidence type="ECO:0000313" key="15">
    <source>
        <dbReference type="EMBL" id="MBF0636922.1"/>
    </source>
</evidence>
<feature type="site" description="Interaction with substrate tRNA" evidence="10">
    <location>
        <position position="128"/>
    </location>
</feature>
<keyword evidence="6 10" id="KW-0547">Nucleotide-binding</keyword>
<dbReference type="SUPFAM" id="SSF52540">
    <property type="entry name" value="P-loop containing nucleoside triphosphate hydrolases"/>
    <property type="match status" value="2"/>
</dbReference>
<evidence type="ECO:0000256" key="6">
    <source>
        <dbReference type="ARBA" id="ARBA00022741"/>
    </source>
</evidence>
<feature type="region of interest" description="Interaction with substrate tRNA" evidence="10">
    <location>
        <begin position="164"/>
        <end position="168"/>
    </location>
</feature>
<organism evidence="15 16">
    <name type="scientific">Prosthecochloris ethylica</name>
    <dbReference type="NCBI Taxonomy" id="2743976"/>
    <lineage>
        <taxon>Bacteria</taxon>
        <taxon>Pseudomonadati</taxon>
        <taxon>Chlorobiota</taxon>
        <taxon>Chlorobiia</taxon>
        <taxon>Chlorobiales</taxon>
        <taxon>Chlorobiaceae</taxon>
        <taxon>Prosthecochloris</taxon>
    </lineage>
</organism>
<dbReference type="NCBIfam" id="TIGR00174">
    <property type="entry name" value="miaA"/>
    <property type="match status" value="1"/>
</dbReference>
<evidence type="ECO:0000256" key="14">
    <source>
        <dbReference type="SAM" id="MobiDB-lite"/>
    </source>
</evidence>
<evidence type="ECO:0000256" key="7">
    <source>
        <dbReference type="ARBA" id="ARBA00022840"/>
    </source>
</evidence>
<keyword evidence="8 10" id="KW-0460">Magnesium</keyword>
<feature type="site" description="Interaction with substrate tRNA" evidence="10">
    <location>
        <position position="106"/>
    </location>
</feature>
<feature type="binding site" evidence="10">
    <location>
        <begin position="17"/>
        <end position="22"/>
    </location>
    <ligand>
        <name>substrate</name>
    </ligand>
</feature>
<comment type="caution">
    <text evidence="15">The sequence shown here is derived from an EMBL/GenBank/DDBJ whole genome shotgun (WGS) entry which is preliminary data.</text>
</comment>
<dbReference type="Gene3D" id="3.40.50.300">
    <property type="entry name" value="P-loop containing nucleotide triphosphate hydrolases"/>
    <property type="match status" value="1"/>
</dbReference>
<dbReference type="Proteomes" id="UP000619838">
    <property type="component" value="Unassembled WGS sequence"/>
</dbReference>
<comment type="subunit">
    <text evidence="10">Monomer.</text>
</comment>
<evidence type="ECO:0000313" key="16">
    <source>
        <dbReference type="Proteomes" id="UP000619838"/>
    </source>
</evidence>
<dbReference type="InterPro" id="IPR018022">
    <property type="entry name" value="IPT"/>
</dbReference>
<evidence type="ECO:0000256" key="8">
    <source>
        <dbReference type="ARBA" id="ARBA00022842"/>
    </source>
</evidence>
<dbReference type="InterPro" id="IPR027417">
    <property type="entry name" value="P-loop_NTPase"/>
</dbReference>
<protein>
    <recommendedName>
        <fullName evidence="10">tRNA dimethylallyltransferase</fullName>
        <ecNumber evidence="10">2.5.1.75</ecNumber>
    </recommendedName>
    <alternativeName>
        <fullName evidence="10">Dimethylallyl diphosphate:tRNA dimethylallyltransferase</fullName>
        <shortName evidence="10">DMAPP:tRNA dimethylallyltransferase</shortName>
        <shortName evidence="10">DMATase</shortName>
    </alternativeName>
    <alternativeName>
        <fullName evidence="10">Isopentenyl-diphosphate:tRNA isopentenyltransferase</fullName>
        <shortName evidence="10">IPP transferase</shortName>
        <shortName evidence="10">IPPT</shortName>
        <shortName evidence="10">IPTase</shortName>
    </alternativeName>
</protein>
<evidence type="ECO:0000256" key="5">
    <source>
        <dbReference type="ARBA" id="ARBA00022694"/>
    </source>
</evidence>
<proteinExistence type="inferred from homology"/>
<evidence type="ECO:0000256" key="9">
    <source>
        <dbReference type="ARBA" id="ARBA00049563"/>
    </source>
</evidence>
<keyword evidence="7 10" id="KW-0067">ATP-binding</keyword>
<comment type="function">
    <text evidence="2 10 12">Catalyzes the transfer of a dimethylallyl group onto the adenine at position 37 in tRNAs that read codons beginning with uridine, leading to the formation of N6-(dimethylallyl)adenosine (i(6)A).</text>
</comment>
<comment type="caution">
    <text evidence="10">Lacks conserved residue(s) required for the propagation of feature annotation.</text>
</comment>
<evidence type="ECO:0000256" key="11">
    <source>
        <dbReference type="RuleBase" id="RU003783"/>
    </source>
</evidence>
<dbReference type="RefSeq" id="WP_114607191.1">
    <property type="nucleotide sequence ID" value="NZ_JABVZQ010000001.1"/>
</dbReference>
<evidence type="ECO:0000256" key="4">
    <source>
        <dbReference type="ARBA" id="ARBA00022679"/>
    </source>
</evidence>
<feature type="region of interest" description="Interaction with substrate tRNA" evidence="10">
    <location>
        <begin position="40"/>
        <end position="43"/>
    </location>
</feature>
<evidence type="ECO:0000256" key="3">
    <source>
        <dbReference type="ARBA" id="ARBA00005842"/>
    </source>
</evidence>
<dbReference type="Pfam" id="PF01715">
    <property type="entry name" value="IPPT"/>
    <property type="match status" value="1"/>
</dbReference>
<comment type="catalytic activity">
    <reaction evidence="9 10 11">
        <text>adenosine(37) in tRNA + dimethylallyl diphosphate = N(6)-dimethylallyladenosine(37) in tRNA + diphosphate</text>
        <dbReference type="Rhea" id="RHEA:26482"/>
        <dbReference type="Rhea" id="RHEA-COMP:10162"/>
        <dbReference type="Rhea" id="RHEA-COMP:10375"/>
        <dbReference type="ChEBI" id="CHEBI:33019"/>
        <dbReference type="ChEBI" id="CHEBI:57623"/>
        <dbReference type="ChEBI" id="CHEBI:74411"/>
        <dbReference type="ChEBI" id="CHEBI:74415"/>
        <dbReference type="EC" id="2.5.1.75"/>
    </reaction>
</comment>
<keyword evidence="16" id="KW-1185">Reference proteome</keyword>
<evidence type="ECO:0000256" key="10">
    <source>
        <dbReference type="HAMAP-Rule" id="MF_00185"/>
    </source>
</evidence>
<accession>A0ABR9XSQ8</accession>
<comment type="similarity">
    <text evidence="3 10 13">Belongs to the IPP transferase family.</text>
</comment>
<dbReference type="HAMAP" id="MF_00185">
    <property type="entry name" value="IPP_trans"/>
    <property type="match status" value="1"/>
</dbReference>
<evidence type="ECO:0000256" key="12">
    <source>
        <dbReference type="RuleBase" id="RU003784"/>
    </source>
</evidence>
<dbReference type="GO" id="GO:0052381">
    <property type="term" value="F:tRNA dimethylallyltransferase activity"/>
    <property type="evidence" value="ECO:0007669"/>
    <property type="project" value="UniProtKB-EC"/>
</dbReference>
<evidence type="ECO:0000256" key="1">
    <source>
        <dbReference type="ARBA" id="ARBA00001946"/>
    </source>
</evidence>
<dbReference type="EMBL" id="JADGII010000009">
    <property type="protein sequence ID" value="MBF0636922.1"/>
    <property type="molecule type" value="Genomic_DNA"/>
</dbReference>
<keyword evidence="4 10" id="KW-0808">Transferase</keyword>
<dbReference type="EC" id="2.5.1.75" evidence="10"/>
<feature type="region of interest" description="Disordered" evidence="14">
    <location>
        <begin position="1"/>
        <end position="23"/>
    </location>
</feature>
<reference evidence="15 16" key="1">
    <citation type="journal article" date="2020" name="Microorganisms">
        <title>Simultaneous Genome Sequencing of Prosthecochloris ethylica and Desulfuromonas acetoxidans within a Syntrophic Mixture Reveals Unique Pili and Protein Interactions.</title>
        <authorList>
            <person name="Kyndt J.A."/>
            <person name="Van Beeumen J.J."/>
            <person name="Meyer T.E."/>
        </authorList>
    </citation>
    <scope>NUCLEOTIDE SEQUENCE [LARGE SCALE GENOMIC DNA]</scope>
    <source>
        <strain evidence="15 16">N3</strain>
    </source>
</reference>
<dbReference type="PANTHER" id="PTHR11088">
    <property type="entry name" value="TRNA DIMETHYLALLYLTRANSFERASE"/>
    <property type="match status" value="1"/>
</dbReference>
<dbReference type="PANTHER" id="PTHR11088:SF60">
    <property type="entry name" value="TRNA DIMETHYLALLYLTRANSFERASE"/>
    <property type="match status" value="1"/>
</dbReference>
<dbReference type="Gene3D" id="1.10.20.140">
    <property type="match status" value="1"/>
</dbReference>
<dbReference type="InterPro" id="IPR039657">
    <property type="entry name" value="Dimethylallyltransferase"/>
</dbReference>
<gene>
    <name evidence="10 15" type="primary">miaA</name>
    <name evidence="15" type="ORF">INT08_07015</name>
</gene>
<sequence length="319" mass="36743">MSDRHRPVSIPVVTGPTASGKSQLAHELARRTGAEIISADSRQIYRDMTIGTAKPDTGMLSEVPYHFIDERDITQEFSAGDFAAEALRRIETIIGREKPVIVVGGSTLYIQGLLEGFSDLPEKNPAIRKRLEEEYRTIGGETLYERLRDCDPRQAATLDPTKSQRLIRSLEIIEITGKTVTELHRQRKRPPEHLKFYPLALDMPREKLYRRIEQRTDLMIEQGLVTEAEKLYTRYRELLPQSPPNALMTVGYKELFQYLDGEVTLEQAVRLIKQHTRNYAKRQLTFFKNRSNVDWIAAPDDRNSSKRTIELLSQRFFPA</sequence>
<feature type="binding site" evidence="10">
    <location>
        <begin position="15"/>
        <end position="22"/>
    </location>
    <ligand>
        <name>ATP</name>
        <dbReference type="ChEBI" id="CHEBI:30616"/>
    </ligand>
</feature>
<evidence type="ECO:0000256" key="13">
    <source>
        <dbReference type="RuleBase" id="RU003785"/>
    </source>
</evidence>
<name>A0ABR9XSQ8_9CHLB</name>
<evidence type="ECO:0000256" key="2">
    <source>
        <dbReference type="ARBA" id="ARBA00003213"/>
    </source>
</evidence>
<keyword evidence="5 10" id="KW-0819">tRNA processing</keyword>